<keyword evidence="3" id="KW-1185">Reference proteome</keyword>
<name>A0A8B6CSN7_MYTGA</name>
<gene>
    <name evidence="2" type="ORF">MGAL_10B011274</name>
</gene>
<evidence type="ECO:0000256" key="1">
    <source>
        <dbReference type="SAM" id="MobiDB-lite"/>
    </source>
</evidence>
<evidence type="ECO:0000313" key="2">
    <source>
        <dbReference type="EMBL" id="VDI09265.1"/>
    </source>
</evidence>
<protein>
    <submittedName>
        <fullName evidence="2">Uncharacterized protein</fullName>
    </submittedName>
</protein>
<reference evidence="2" key="1">
    <citation type="submission" date="2018-11" db="EMBL/GenBank/DDBJ databases">
        <authorList>
            <person name="Alioto T."/>
            <person name="Alioto T."/>
        </authorList>
    </citation>
    <scope>NUCLEOTIDE SEQUENCE</scope>
</reference>
<dbReference type="AlphaFoldDB" id="A0A8B6CSN7"/>
<dbReference type="EMBL" id="UYJE01002277">
    <property type="protein sequence ID" value="VDI09265.1"/>
    <property type="molecule type" value="Genomic_DNA"/>
</dbReference>
<feature type="region of interest" description="Disordered" evidence="1">
    <location>
        <begin position="131"/>
        <end position="162"/>
    </location>
</feature>
<dbReference type="Proteomes" id="UP000596742">
    <property type="component" value="Unassembled WGS sequence"/>
</dbReference>
<proteinExistence type="predicted"/>
<feature type="compositionally biased region" description="Acidic residues" evidence="1">
    <location>
        <begin position="135"/>
        <end position="150"/>
    </location>
</feature>
<comment type="caution">
    <text evidence="2">The sequence shown here is derived from an EMBL/GenBank/DDBJ whole genome shotgun (WGS) entry which is preliminary data.</text>
</comment>
<accession>A0A8B6CSN7</accession>
<organism evidence="2 3">
    <name type="scientific">Mytilus galloprovincialis</name>
    <name type="common">Mediterranean mussel</name>
    <dbReference type="NCBI Taxonomy" id="29158"/>
    <lineage>
        <taxon>Eukaryota</taxon>
        <taxon>Metazoa</taxon>
        <taxon>Spiralia</taxon>
        <taxon>Lophotrochozoa</taxon>
        <taxon>Mollusca</taxon>
        <taxon>Bivalvia</taxon>
        <taxon>Autobranchia</taxon>
        <taxon>Pteriomorphia</taxon>
        <taxon>Mytilida</taxon>
        <taxon>Mytiloidea</taxon>
        <taxon>Mytilidae</taxon>
        <taxon>Mytilinae</taxon>
        <taxon>Mytilus</taxon>
    </lineage>
</organism>
<evidence type="ECO:0000313" key="3">
    <source>
        <dbReference type="Proteomes" id="UP000596742"/>
    </source>
</evidence>
<dbReference type="OrthoDB" id="6117221at2759"/>
<sequence>MGNNRPRMPMAETLQGLKVKLLEGNDYVDELRKTFGREKIQSDRIISHIQNNVRSEVKIKRLTRETASHLIHRPGHLYKKSKKHISKVQKYLSHVHKNETRFLDEHTDFNDLQIKVESILQELDSAILELRHSDDDTDDDNNELTSDEETSGSHGGSAGAYINDSELFRPRSHNHDRIQNVKQDFKLVCKVSLILEIESDNYKILSQVCV</sequence>